<evidence type="ECO:0000313" key="3">
    <source>
        <dbReference type="Proteomes" id="UP000179920"/>
    </source>
</evidence>
<dbReference type="AlphaFoldDB" id="A0A1K0H3W5"/>
<sequence length="137" mass="15407">MILNWGKDAMAWFFYQGLKENVKDNLSCSVKPTKLEALIQRSLKIDNCITEWISEKKRMSNQLAKTMLVTASNPSVAPTVTRPSTPPVPRATPHIPLTMAGKLDPDEYKCHQESNLCIYCTYPEHVVTACPVIKSKN</sequence>
<feature type="compositionally biased region" description="Low complexity" evidence="1">
    <location>
        <begin position="74"/>
        <end position="83"/>
    </location>
</feature>
<reference evidence="3" key="1">
    <citation type="submission" date="2016-04" db="EMBL/GenBank/DDBJ databases">
        <authorList>
            <person name="Guldener U."/>
            <person name="Guldener U."/>
        </authorList>
    </citation>
    <scope>NUCLEOTIDE SEQUENCE [LARGE SCALE GENOMIC DNA]</scope>
    <source>
        <strain evidence="3">UB2112</strain>
    </source>
</reference>
<gene>
    <name evidence="2" type="ORF">UBRO_12877</name>
</gene>
<dbReference type="Proteomes" id="UP000179920">
    <property type="component" value="Chromosome VI"/>
</dbReference>
<name>A0A1K0H3W5_9BASI</name>
<evidence type="ECO:0000256" key="1">
    <source>
        <dbReference type="SAM" id="MobiDB-lite"/>
    </source>
</evidence>
<organism evidence="2 3">
    <name type="scientific">Ustilago bromivora</name>
    <dbReference type="NCBI Taxonomy" id="307758"/>
    <lineage>
        <taxon>Eukaryota</taxon>
        <taxon>Fungi</taxon>
        <taxon>Dikarya</taxon>
        <taxon>Basidiomycota</taxon>
        <taxon>Ustilaginomycotina</taxon>
        <taxon>Ustilaginomycetes</taxon>
        <taxon>Ustilaginales</taxon>
        <taxon>Ustilaginaceae</taxon>
        <taxon>Ustilago</taxon>
    </lineage>
</organism>
<proteinExistence type="predicted"/>
<feature type="region of interest" description="Disordered" evidence="1">
    <location>
        <begin position="74"/>
        <end position="94"/>
    </location>
</feature>
<evidence type="ECO:0008006" key="4">
    <source>
        <dbReference type="Google" id="ProtNLM"/>
    </source>
</evidence>
<evidence type="ECO:0000313" key="2">
    <source>
        <dbReference type="EMBL" id="SAM82149.1"/>
    </source>
</evidence>
<dbReference type="EMBL" id="LT558122">
    <property type="protein sequence ID" value="SAM82149.1"/>
    <property type="molecule type" value="Genomic_DNA"/>
</dbReference>
<accession>A0A1K0H3W5</accession>
<protein>
    <recommendedName>
        <fullName evidence="4">Retrotransposon nucleocapsid protein</fullName>
    </recommendedName>
</protein>